<dbReference type="EMBL" id="PP955094">
    <property type="protein sequence ID" value="XCH39275.1"/>
    <property type="molecule type" value="Genomic_DNA"/>
</dbReference>
<protein>
    <submittedName>
        <fullName evidence="1">Uncharacterized protein</fullName>
    </submittedName>
</protein>
<name>A0AAU8GFE4_9VIRU</name>
<proteinExistence type="predicted"/>
<evidence type="ECO:0000313" key="1">
    <source>
        <dbReference type="EMBL" id="XCH39275.1"/>
    </source>
</evidence>
<accession>A0AAU8GFE4</accession>
<reference evidence="1" key="1">
    <citation type="submission" date="2024-06" db="EMBL/GenBank/DDBJ databases">
        <title>North American crayfish harbour diverse members of the Nudiviridae.</title>
        <authorList>
            <person name="Stratton C."/>
            <person name="Bojko J."/>
        </authorList>
    </citation>
    <scope>NUCLEOTIDE SEQUENCE</scope>
    <source>
        <strain evidence="1">142H</strain>
    </source>
</reference>
<organism evidence="1">
    <name type="scientific">Faxonius propinquus nudivirus</name>
    <dbReference type="NCBI Taxonomy" id="3139431"/>
    <lineage>
        <taxon>Viruses</taxon>
        <taxon>Viruses incertae sedis</taxon>
        <taxon>Naldaviricetes</taxon>
        <taxon>Lefavirales</taxon>
        <taxon>Nudiviridae</taxon>
    </lineage>
</organism>
<gene>
    <name evidence="1" type="ORF">FpNV_030</name>
</gene>
<sequence>MYFYEVVVGYIFLGILYDSPGMISNNVLINENENTSYNVLINENENTSYKLSPPAIYRNCINIKHYDVTMQLSDFSIKKI</sequence>